<protein>
    <submittedName>
        <fullName evidence="1">Uncharacterized protein</fullName>
    </submittedName>
</protein>
<dbReference type="AlphaFoldDB" id="A0A164W4U6"/>
<gene>
    <name evidence="1" type="ORF">APZ42_022224</name>
</gene>
<comment type="caution">
    <text evidence="1">The sequence shown here is derived from an EMBL/GenBank/DDBJ whole genome shotgun (WGS) entry which is preliminary data.</text>
</comment>
<dbReference type="Proteomes" id="UP000076858">
    <property type="component" value="Unassembled WGS sequence"/>
</dbReference>
<name>A0A164W4U6_9CRUS</name>
<reference evidence="1 2" key="1">
    <citation type="submission" date="2016-03" db="EMBL/GenBank/DDBJ databases">
        <title>EvidentialGene: Evidence-directed Construction of Genes on Genomes.</title>
        <authorList>
            <person name="Gilbert D.G."/>
            <person name="Choi J.-H."/>
            <person name="Mockaitis K."/>
            <person name="Colbourne J."/>
            <person name="Pfrender M."/>
        </authorList>
    </citation>
    <scope>NUCLEOTIDE SEQUENCE [LARGE SCALE GENOMIC DNA]</scope>
    <source>
        <strain evidence="1 2">Xinb3</strain>
        <tissue evidence="1">Complete organism</tissue>
    </source>
</reference>
<dbReference type="EMBL" id="LRGB01001348">
    <property type="protein sequence ID" value="KZS12951.1"/>
    <property type="molecule type" value="Genomic_DNA"/>
</dbReference>
<keyword evidence="2" id="KW-1185">Reference proteome</keyword>
<evidence type="ECO:0000313" key="1">
    <source>
        <dbReference type="EMBL" id="KZS12951.1"/>
    </source>
</evidence>
<organism evidence="1 2">
    <name type="scientific">Daphnia magna</name>
    <dbReference type="NCBI Taxonomy" id="35525"/>
    <lineage>
        <taxon>Eukaryota</taxon>
        <taxon>Metazoa</taxon>
        <taxon>Ecdysozoa</taxon>
        <taxon>Arthropoda</taxon>
        <taxon>Crustacea</taxon>
        <taxon>Branchiopoda</taxon>
        <taxon>Diplostraca</taxon>
        <taxon>Cladocera</taxon>
        <taxon>Anomopoda</taxon>
        <taxon>Daphniidae</taxon>
        <taxon>Daphnia</taxon>
    </lineage>
</organism>
<evidence type="ECO:0000313" key="2">
    <source>
        <dbReference type="Proteomes" id="UP000076858"/>
    </source>
</evidence>
<accession>A0A164W4U6</accession>
<proteinExistence type="predicted"/>
<sequence length="31" mass="3719">MMVDYRFDMLVHETSCQFLTTHNTVVDKEEV</sequence>